<evidence type="ECO:0000256" key="7">
    <source>
        <dbReference type="RuleBase" id="RU003355"/>
    </source>
</evidence>
<evidence type="ECO:0000256" key="1">
    <source>
        <dbReference type="ARBA" id="ARBA00011073"/>
    </source>
</evidence>
<gene>
    <name evidence="10" type="ORF">LKD36_08810</name>
</gene>
<dbReference type="EMBL" id="JAJEPS010000007">
    <property type="protein sequence ID" value="MCC2126280.1"/>
    <property type="molecule type" value="Genomic_DNA"/>
</dbReference>
<dbReference type="PANTHER" id="PTHR43806">
    <property type="entry name" value="PEPTIDASE S8"/>
    <property type="match status" value="1"/>
</dbReference>
<dbReference type="Pfam" id="PF18425">
    <property type="entry name" value="CspB_prodomain"/>
    <property type="match status" value="1"/>
</dbReference>
<evidence type="ECO:0000313" key="11">
    <source>
        <dbReference type="Proteomes" id="UP001198220"/>
    </source>
</evidence>
<dbReference type="InterPro" id="IPR023828">
    <property type="entry name" value="Peptidase_S8_Ser-AS"/>
</dbReference>
<protein>
    <submittedName>
        <fullName evidence="10">S8 family serine peptidase</fullName>
    </submittedName>
</protein>
<dbReference type="InterPro" id="IPR017310">
    <property type="entry name" value="Pept_S8A_subtilisin_clostridia"/>
</dbReference>
<name>A0AAE3A9G3_9FIRM</name>
<evidence type="ECO:0000256" key="4">
    <source>
        <dbReference type="ARBA" id="ARBA00022825"/>
    </source>
</evidence>
<dbReference type="InterPro" id="IPR034045">
    <property type="entry name" value="Pep_S8_CspA-like"/>
</dbReference>
<feature type="active site" description="Charge relay system" evidence="5 6">
    <location>
        <position position="202"/>
    </location>
</feature>
<keyword evidence="2 6" id="KW-0645">Protease</keyword>
<sequence>MNSQKADNDLNLALDAREEERERSLNLNVGYDREDRTWELIVKYSGSLERIASDAMQVTKLSNEYAILRVRESLVETLAALPEIEYMEKPHRLYFQRENGKRVSCVNPVQRAPLSLTGKGVLIAVLDSGVDYTHPEFRNVDGTTRIRAYWDQTGTGTSTDGWVQPAELPPDGFHQGVEYSQEQINEALVSGKKLPMIDSNGHGTAVAAIAAGTGGVAPDSELLVVKLGIPGETGFPRTTELMEGLDYVLRKALEYRMPVAVNISFGNTYGSHRGTSLLETYFDDMSSRWKNVICVGSGNEGNRAGHTAENLTGVKEQLVELTVASYEPALSIQIWKNYVDRFQIYLTAPDGTTVGPFYEQPPAQRYLTGRTELLVYYGEPGPYSVDQEIFIEMIPLSGYIDAGVWTIRLVSEKIVDGAWQMWLPGSAALGSDTRFLRPVEETTLTIPSTASKVITVGAYDALTNAYADFSGRGGRNGIQKPDLVAPGVDILTAAPDGRYTRQTGTSFAVPFVTGAAALLMQYGIINGNDPYLYGEKVKAYLRRGAAPLPGIREYPDERVGYGSLCLESSLPSA</sequence>
<keyword evidence="3 6" id="KW-0378">Hydrolase</keyword>
<dbReference type="PROSITE" id="PS51892">
    <property type="entry name" value="SUBTILASE"/>
    <property type="match status" value="1"/>
</dbReference>
<feature type="domain" description="Peptidase S8/S53" evidence="8">
    <location>
        <begin position="118"/>
        <end position="301"/>
    </location>
</feature>
<dbReference type="InterPro" id="IPR041365">
    <property type="entry name" value="CspB_prodomain"/>
</dbReference>
<evidence type="ECO:0000259" key="8">
    <source>
        <dbReference type="Pfam" id="PF00082"/>
    </source>
</evidence>
<evidence type="ECO:0000313" key="10">
    <source>
        <dbReference type="EMBL" id="MCC2126280.1"/>
    </source>
</evidence>
<evidence type="ECO:0000256" key="5">
    <source>
        <dbReference type="PIRSR" id="PIRSR615500-1"/>
    </source>
</evidence>
<dbReference type="Gene3D" id="3.30.70.2980">
    <property type="match status" value="1"/>
</dbReference>
<dbReference type="PIRSF" id="PIRSF037894">
    <property type="entry name" value="Subtilisin_rel_CspABC"/>
    <property type="match status" value="1"/>
</dbReference>
<evidence type="ECO:0000256" key="6">
    <source>
        <dbReference type="PROSITE-ProRule" id="PRU01240"/>
    </source>
</evidence>
<dbReference type="InterPro" id="IPR023827">
    <property type="entry name" value="Peptidase_S8_Asp-AS"/>
</dbReference>
<dbReference type="GO" id="GO:0005615">
    <property type="term" value="C:extracellular space"/>
    <property type="evidence" value="ECO:0007669"/>
    <property type="project" value="TreeGrafter"/>
</dbReference>
<dbReference type="GO" id="GO:0004252">
    <property type="term" value="F:serine-type endopeptidase activity"/>
    <property type="evidence" value="ECO:0007669"/>
    <property type="project" value="UniProtKB-UniRule"/>
</dbReference>
<comment type="similarity">
    <text evidence="1 6 7">Belongs to the peptidase S8 family.</text>
</comment>
<dbReference type="Gene3D" id="2.60.120.1290">
    <property type="match status" value="1"/>
</dbReference>
<dbReference type="RefSeq" id="WP_308459388.1">
    <property type="nucleotide sequence ID" value="NZ_JAJEPS010000007.1"/>
</dbReference>
<dbReference type="SUPFAM" id="SSF52743">
    <property type="entry name" value="Subtilisin-like"/>
    <property type="match status" value="1"/>
</dbReference>
<proteinExistence type="inferred from homology"/>
<evidence type="ECO:0000256" key="2">
    <source>
        <dbReference type="ARBA" id="ARBA00022670"/>
    </source>
</evidence>
<dbReference type="InterPro" id="IPR015500">
    <property type="entry name" value="Peptidase_S8_subtilisin-rel"/>
</dbReference>
<dbReference type="PROSITE" id="PS00138">
    <property type="entry name" value="SUBTILASE_SER"/>
    <property type="match status" value="1"/>
</dbReference>
<dbReference type="AlphaFoldDB" id="A0AAE3A9G3"/>
<feature type="domain" description="Peptidase S8/S53" evidence="8">
    <location>
        <begin position="440"/>
        <end position="562"/>
    </location>
</feature>
<evidence type="ECO:0000256" key="3">
    <source>
        <dbReference type="ARBA" id="ARBA00022801"/>
    </source>
</evidence>
<dbReference type="Pfam" id="PF00082">
    <property type="entry name" value="Peptidase_S8"/>
    <property type="match status" value="2"/>
</dbReference>
<keyword evidence="11" id="KW-1185">Reference proteome</keyword>
<dbReference type="CDD" id="cd07478">
    <property type="entry name" value="Peptidases_S8_CspA-like"/>
    <property type="match status" value="1"/>
</dbReference>
<accession>A0AAE3A9G3</accession>
<reference evidence="10 11" key="1">
    <citation type="submission" date="2021-10" db="EMBL/GenBank/DDBJ databases">
        <title>Anaerobic single-cell dispensing facilitates the cultivation of human gut bacteria.</title>
        <authorList>
            <person name="Afrizal A."/>
        </authorList>
    </citation>
    <scope>NUCLEOTIDE SEQUENCE [LARGE SCALE GENOMIC DNA]</scope>
    <source>
        <strain evidence="10 11">CLA-AA-H276</strain>
    </source>
</reference>
<evidence type="ECO:0000259" key="9">
    <source>
        <dbReference type="Pfam" id="PF18425"/>
    </source>
</evidence>
<dbReference type="PRINTS" id="PR00723">
    <property type="entry name" value="SUBTILISIN"/>
</dbReference>
<dbReference type="InterPro" id="IPR000209">
    <property type="entry name" value="Peptidase_S8/S53_dom"/>
</dbReference>
<comment type="caution">
    <text evidence="10">The sequence shown here is derived from an EMBL/GenBank/DDBJ whole genome shotgun (WGS) entry which is preliminary data.</text>
</comment>
<keyword evidence="4 6" id="KW-0720">Serine protease</keyword>
<dbReference type="PROSITE" id="PS00136">
    <property type="entry name" value="SUBTILASE_ASP"/>
    <property type="match status" value="1"/>
</dbReference>
<feature type="active site" description="Charge relay system" evidence="5 6">
    <location>
        <position position="506"/>
    </location>
</feature>
<dbReference type="GO" id="GO:0006508">
    <property type="term" value="P:proteolysis"/>
    <property type="evidence" value="ECO:0007669"/>
    <property type="project" value="UniProtKB-KW"/>
</dbReference>
<dbReference type="Proteomes" id="UP001198220">
    <property type="component" value="Unassembled WGS sequence"/>
</dbReference>
<dbReference type="PANTHER" id="PTHR43806:SF11">
    <property type="entry name" value="CEREVISIN-RELATED"/>
    <property type="match status" value="1"/>
</dbReference>
<organism evidence="10 11">
    <name type="scientific">Hominiventricola filiformis</name>
    <dbReference type="NCBI Taxonomy" id="2885352"/>
    <lineage>
        <taxon>Bacteria</taxon>
        <taxon>Bacillati</taxon>
        <taxon>Bacillota</taxon>
        <taxon>Clostridia</taxon>
        <taxon>Lachnospirales</taxon>
        <taxon>Lachnospiraceae</taxon>
        <taxon>Hominiventricola</taxon>
    </lineage>
</organism>
<feature type="domain" description="Csp protease B prodomain" evidence="9">
    <location>
        <begin position="4"/>
        <end position="91"/>
    </location>
</feature>
<dbReference type="Gene3D" id="3.40.50.200">
    <property type="entry name" value="Peptidase S8/S53 domain"/>
    <property type="match status" value="1"/>
</dbReference>
<feature type="active site" description="Charge relay system" evidence="5 6">
    <location>
        <position position="127"/>
    </location>
</feature>
<dbReference type="InterPro" id="IPR036852">
    <property type="entry name" value="Peptidase_S8/S53_dom_sf"/>
</dbReference>
<dbReference type="InterPro" id="IPR050131">
    <property type="entry name" value="Peptidase_S8_subtilisin-like"/>
</dbReference>